<comment type="similarity">
    <text evidence="1 4">Belongs to the polypeptide deformylase family.</text>
</comment>
<dbReference type="SUPFAM" id="SSF56420">
    <property type="entry name" value="Peptide deformylase"/>
    <property type="match status" value="1"/>
</dbReference>
<evidence type="ECO:0000313" key="6">
    <source>
        <dbReference type="Proteomes" id="UP000823637"/>
    </source>
</evidence>
<dbReference type="HAMAP" id="MF_00163">
    <property type="entry name" value="Pep_deformylase"/>
    <property type="match status" value="1"/>
</dbReference>
<dbReference type="Pfam" id="PF01327">
    <property type="entry name" value="Pep_deformylase"/>
    <property type="match status" value="1"/>
</dbReference>
<dbReference type="PRINTS" id="PR01576">
    <property type="entry name" value="PDEFORMYLASE"/>
</dbReference>
<sequence length="182" mass="20656">MIYPIVIYGNPVLAKPAKNLEKDYPGLENLVNDMFSTLTKADGVGLAAPQIGLPLNLFVVDLSPLEEDDPSFKDYKKVFINAEIISYGEETDSYDEGCLSLPGISESVKRPTSITIRYFDEKWQEHEETISGFPARAIQHEYDHTRGHVFVDRINPVRRQMISSKLAALKKGKIKCRYKYAR</sequence>
<comment type="cofactor">
    <cofactor evidence="4">
        <name>Fe(2+)</name>
        <dbReference type="ChEBI" id="CHEBI:29033"/>
    </cofactor>
    <text evidence="4">Binds 1 Fe(2+) ion.</text>
</comment>
<name>A0A9D9EDT7_9BACT</name>
<feature type="binding site" evidence="4">
    <location>
        <position position="98"/>
    </location>
    <ligand>
        <name>Fe cation</name>
        <dbReference type="ChEBI" id="CHEBI:24875"/>
    </ligand>
</feature>
<evidence type="ECO:0000256" key="3">
    <source>
        <dbReference type="ARBA" id="ARBA00022801"/>
    </source>
</evidence>
<dbReference type="GO" id="GO:0006412">
    <property type="term" value="P:translation"/>
    <property type="evidence" value="ECO:0007669"/>
    <property type="project" value="UniProtKB-UniRule"/>
</dbReference>
<dbReference type="NCBIfam" id="TIGR00079">
    <property type="entry name" value="pept_deformyl"/>
    <property type="match status" value="1"/>
</dbReference>
<dbReference type="GO" id="GO:0046872">
    <property type="term" value="F:metal ion binding"/>
    <property type="evidence" value="ECO:0007669"/>
    <property type="project" value="UniProtKB-KW"/>
</dbReference>
<organism evidence="5 6">
    <name type="scientific">Candidatus Enterocola intestinipullorum</name>
    <dbReference type="NCBI Taxonomy" id="2840783"/>
    <lineage>
        <taxon>Bacteria</taxon>
        <taxon>Pseudomonadati</taxon>
        <taxon>Bacteroidota</taxon>
        <taxon>Bacteroidia</taxon>
        <taxon>Bacteroidales</taxon>
        <taxon>Candidatus Enterocola</taxon>
    </lineage>
</organism>
<gene>
    <name evidence="4 5" type="primary">def</name>
    <name evidence="5" type="ORF">IAC32_00115</name>
</gene>
<proteinExistence type="inferred from homology"/>
<keyword evidence="2 4" id="KW-0479">Metal-binding</keyword>
<comment type="caution">
    <text evidence="5">The sequence shown here is derived from an EMBL/GenBank/DDBJ whole genome shotgun (WGS) entry which is preliminary data.</text>
</comment>
<dbReference type="PANTHER" id="PTHR10458:SF22">
    <property type="entry name" value="PEPTIDE DEFORMYLASE"/>
    <property type="match status" value="1"/>
</dbReference>
<evidence type="ECO:0000313" key="5">
    <source>
        <dbReference type="EMBL" id="MBO8446142.1"/>
    </source>
</evidence>
<reference evidence="5" key="1">
    <citation type="submission" date="2020-10" db="EMBL/GenBank/DDBJ databases">
        <authorList>
            <person name="Gilroy R."/>
        </authorList>
    </citation>
    <scope>NUCLEOTIDE SEQUENCE</scope>
    <source>
        <strain evidence="5">D3-1215</strain>
    </source>
</reference>
<evidence type="ECO:0000256" key="4">
    <source>
        <dbReference type="HAMAP-Rule" id="MF_00163"/>
    </source>
</evidence>
<keyword evidence="3 4" id="KW-0378">Hydrolase</keyword>
<keyword evidence="4" id="KW-0648">Protein biosynthesis</keyword>
<feature type="active site" evidence="4">
    <location>
        <position position="141"/>
    </location>
</feature>
<comment type="catalytic activity">
    <reaction evidence="4">
        <text>N-terminal N-formyl-L-methionyl-[peptide] + H2O = N-terminal L-methionyl-[peptide] + formate</text>
        <dbReference type="Rhea" id="RHEA:24420"/>
        <dbReference type="Rhea" id="RHEA-COMP:10639"/>
        <dbReference type="Rhea" id="RHEA-COMP:10640"/>
        <dbReference type="ChEBI" id="CHEBI:15377"/>
        <dbReference type="ChEBI" id="CHEBI:15740"/>
        <dbReference type="ChEBI" id="CHEBI:49298"/>
        <dbReference type="ChEBI" id="CHEBI:64731"/>
        <dbReference type="EC" id="3.5.1.88"/>
    </reaction>
</comment>
<dbReference type="InterPro" id="IPR036821">
    <property type="entry name" value="Peptide_deformylase_sf"/>
</dbReference>
<evidence type="ECO:0000256" key="2">
    <source>
        <dbReference type="ARBA" id="ARBA00022723"/>
    </source>
</evidence>
<dbReference type="InterPro" id="IPR023635">
    <property type="entry name" value="Peptide_deformylase"/>
</dbReference>
<feature type="binding site" evidence="4">
    <location>
        <position position="144"/>
    </location>
    <ligand>
        <name>Fe cation</name>
        <dbReference type="ChEBI" id="CHEBI:24875"/>
    </ligand>
</feature>
<dbReference type="EC" id="3.5.1.88" evidence="4"/>
<comment type="function">
    <text evidence="4">Removes the formyl group from the N-terminal Met of newly synthesized proteins. Requires at least a dipeptide for an efficient rate of reaction. N-terminal L-methionine is a prerequisite for activity but the enzyme has broad specificity at other positions.</text>
</comment>
<dbReference type="Proteomes" id="UP000823637">
    <property type="component" value="Unassembled WGS sequence"/>
</dbReference>
<reference evidence="5" key="2">
    <citation type="journal article" date="2021" name="PeerJ">
        <title>Extensive microbial diversity within the chicken gut microbiome revealed by metagenomics and culture.</title>
        <authorList>
            <person name="Gilroy R."/>
            <person name="Ravi A."/>
            <person name="Getino M."/>
            <person name="Pursley I."/>
            <person name="Horton D.L."/>
            <person name="Alikhan N.F."/>
            <person name="Baker D."/>
            <person name="Gharbi K."/>
            <person name="Hall N."/>
            <person name="Watson M."/>
            <person name="Adriaenssens E.M."/>
            <person name="Foster-Nyarko E."/>
            <person name="Jarju S."/>
            <person name="Secka A."/>
            <person name="Antonio M."/>
            <person name="Oren A."/>
            <person name="Chaudhuri R.R."/>
            <person name="La Ragione R."/>
            <person name="Hildebrand F."/>
            <person name="Pallen M.J."/>
        </authorList>
    </citation>
    <scope>NUCLEOTIDE SEQUENCE</scope>
    <source>
        <strain evidence="5">D3-1215</strain>
    </source>
</reference>
<accession>A0A9D9EDT7</accession>
<dbReference type="CDD" id="cd00487">
    <property type="entry name" value="Pep_deformylase"/>
    <property type="match status" value="1"/>
</dbReference>
<protein>
    <recommendedName>
        <fullName evidence="4">Peptide deformylase</fullName>
        <shortName evidence="4">PDF</shortName>
        <ecNumber evidence="4">3.5.1.88</ecNumber>
    </recommendedName>
    <alternativeName>
        <fullName evidence="4">Polypeptide deformylase</fullName>
    </alternativeName>
</protein>
<dbReference type="NCBIfam" id="NF001159">
    <property type="entry name" value="PRK00150.1-3"/>
    <property type="match status" value="1"/>
</dbReference>
<evidence type="ECO:0000256" key="1">
    <source>
        <dbReference type="ARBA" id="ARBA00010759"/>
    </source>
</evidence>
<feature type="binding site" evidence="4">
    <location>
        <position position="140"/>
    </location>
    <ligand>
        <name>Fe cation</name>
        <dbReference type="ChEBI" id="CHEBI:24875"/>
    </ligand>
</feature>
<dbReference type="Gene3D" id="3.90.45.10">
    <property type="entry name" value="Peptide deformylase"/>
    <property type="match status" value="1"/>
</dbReference>
<dbReference type="PANTHER" id="PTHR10458">
    <property type="entry name" value="PEPTIDE DEFORMYLASE"/>
    <property type="match status" value="1"/>
</dbReference>
<keyword evidence="4" id="KW-0408">Iron</keyword>
<dbReference type="AlphaFoldDB" id="A0A9D9EDT7"/>
<dbReference type="EMBL" id="JADIMR010000003">
    <property type="protein sequence ID" value="MBO8446142.1"/>
    <property type="molecule type" value="Genomic_DNA"/>
</dbReference>
<dbReference type="PIRSF" id="PIRSF004749">
    <property type="entry name" value="Pep_def"/>
    <property type="match status" value="1"/>
</dbReference>
<dbReference type="GO" id="GO:0042586">
    <property type="term" value="F:peptide deformylase activity"/>
    <property type="evidence" value="ECO:0007669"/>
    <property type="project" value="UniProtKB-UniRule"/>
</dbReference>